<evidence type="ECO:0000313" key="1">
    <source>
        <dbReference type="EMBL" id="CAD9370241.1"/>
    </source>
</evidence>
<organism evidence="1">
    <name type="scientific">Alexandrium andersonii</name>
    <dbReference type="NCBI Taxonomy" id="327968"/>
    <lineage>
        <taxon>Eukaryota</taxon>
        <taxon>Sar</taxon>
        <taxon>Alveolata</taxon>
        <taxon>Dinophyceae</taxon>
        <taxon>Gonyaulacales</taxon>
        <taxon>Pyrocystaceae</taxon>
        <taxon>Alexandrium</taxon>
    </lineage>
</organism>
<reference evidence="1" key="1">
    <citation type="submission" date="2021-01" db="EMBL/GenBank/DDBJ databases">
        <authorList>
            <person name="Corre E."/>
            <person name="Pelletier E."/>
            <person name="Niang G."/>
            <person name="Scheremetjew M."/>
            <person name="Finn R."/>
            <person name="Kale V."/>
            <person name="Holt S."/>
            <person name="Cochrane G."/>
            <person name="Meng A."/>
            <person name="Brown T."/>
            <person name="Cohen L."/>
        </authorList>
    </citation>
    <scope>NUCLEOTIDE SEQUENCE</scope>
    <source>
        <strain evidence="1">CCMP2222</strain>
    </source>
</reference>
<accession>A0A7S2ALE2</accession>
<dbReference type="EMBL" id="HBGQ01008980">
    <property type="protein sequence ID" value="CAD9370241.1"/>
    <property type="molecule type" value="Transcribed_RNA"/>
</dbReference>
<dbReference type="SUPFAM" id="SSF51197">
    <property type="entry name" value="Clavaminate synthase-like"/>
    <property type="match status" value="1"/>
</dbReference>
<protein>
    <recommendedName>
        <fullName evidence="2">JmjC domain-containing protein</fullName>
    </recommendedName>
</protein>
<gene>
    <name evidence="1" type="ORF">AAND1436_LOCUS4421</name>
</gene>
<sequence>MDGIMFRELLPPQPGDDRLTALCKVAMYTELVTATFIEGQDPFMPAGFNNMDTYDPVPTMDRVLSFIQACKEVYTSLDKDGPQRKLLDNMTLEKAYGKTTPNKPTTNAETIDWARKQRYVVAEQRPLHSEKWKEAKDIPDYGMMYMRSTIRPVKEEWIDASQISEAVKEGKVAVFDATKLLGKELFNLSMPDIARLHGESAKNIPMYRQKGPTGIARTGIDNLRDYAARTKAWKDRKQLRWPENKPFRAAGHWTADDIQEMATSKLHGSWWMSILYKLVNLFLQAFQIDLTMEDMQRTMRQHILQCAINTRRLPELPMPKLEDALGNPDWLERAWSMFWLGPVADCWHYDDPDNLLIGVYGDIWVSVFQLKDRELMRGGADRGCWNPMLEPMPKRIDTFWTQQADGWLEKFEFINLKLEPGMGIVVPSGAFHSLTMADGDRILLNCFMIPKYKGLWDVAASNYTFYNSKWQSEEYHALSQLKKSSIFRLWDTKKLGGFFEGTKLEML</sequence>
<proteinExistence type="predicted"/>
<dbReference type="AlphaFoldDB" id="A0A7S2ALE2"/>
<name>A0A7S2ALE2_9DINO</name>
<evidence type="ECO:0008006" key="2">
    <source>
        <dbReference type="Google" id="ProtNLM"/>
    </source>
</evidence>